<keyword evidence="1" id="KW-0862">Zinc</keyword>
<evidence type="ECO:0000313" key="4">
    <source>
        <dbReference type="EMBL" id="RYP06256.1"/>
    </source>
</evidence>
<dbReference type="PANTHER" id="PTHR10887">
    <property type="entry name" value="DNA2/NAM7 HELICASE FAMILY"/>
    <property type="match status" value="1"/>
</dbReference>
<dbReference type="STRING" id="155417.A0A4Q4TH75"/>
<protein>
    <recommendedName>
        <fullName evidence="3">CCHC-type domain-containing protein</fullName>
    </recommendedName>
</protein>
<accession>A0A4Q4TH75</accession>
<dbReference type="Pfam" id="PF00098">
    <property type="entry name" value="zf-CCHC"/>
    <property type="match status" value="1"/>
</dbReference>
<dbReference type="Gene3D" id="3.40.50.300">
    <property type="entry name" value="P-loop containing nucleotide triphosphate hydrolases"/>
    <property type="match status" value="1"/>
</dbReference>
<dbReference type="InterPro" id="IPR027417">
    <property type="entry name" value="P-loop_NTPase"/>
</dbReference>
<dbReference type="AlphaFoldDB" id="A0A4Q4TH75"/>
<name>A0A4Q4TH75_9PEZI</name>
<evidence type="ECO:0000256" key="2">
    <source>
        <dbReference type="SAM" id="MobiDB-lite"/>
    </source>
</evidence>
<dbReference type="InterPro" id="IPR045055">
    <property type="entry name" value="DNA2/NAM7-like"/>
</dbReference>
<dbReference type="SUPFAM" id="SSF52540">
    <property type="entry name" value="P-loop containing nucleoside triphosphate hydrolases"/>
    <property type="match status" value="1"/>
</dbReference>
<dbReference type="EMBL" id="QJNU01000138">
    <property type="protein sequence ID" value="RYP06256.1"/>
    <property type="molecule type" value="Genomic_DNA"/>
</dbReference>
<keyword evidence="1" id="KW-0863">Zinc-finger</keyword>
<feature type="region of interest" description="Disordered" evidence="2">
    <location>
        <begin position="393"/>
        <end position="441"/>
    </location>
</feature>
<gene>
    <name evidence="4" type="ORF">DL764_003270</name>
</gene>
<dbReference type="Gene3D" id="4.10.60.10">
    <property type="entry name" value="Zinc finger, CCHC-type"/>
    <property type="match status" value="2"/>
</dbReference>
<evidence type="ECO:0000256" key="1">
    <source>
        <dbReference type="PROSITE-ProRule" id="PRU00047"/>
    </source>
</evidence>
<feature type="domain" description="CCHC-type" evidence="3">
    <location>
        <begin position="314"/>
        <end position="329"/>
    </location>
</feature>
<dbReference type="InterPro" id="IPR041679">
    <property type="entry name" value="DNA2/NAM7-like_C"/>
</dbReference>
<comment type="caution">
    <text evidence="4">The sequence shown here is derived from an EMBL/GenBank/DDBJ whole genome shotgun (WGS) entry which is preliminary data.</text>
</comment>
<dbReference type="InterPro" id="IPR001878">
    <property type="entry name" value="Znf_CCHC"/>
</dbReference>
<feature type="region of interest" description="Disordered" evidence="2">
    <location>
        <begin position="465"/>
        <end position="509"/>
    </location>
</feature>
<dbReference type="OrthoDB" id="4728462at2759"/>
<dbReference type="SMART" id="SM00343">
    <property type="entry name" value="ZnF_C2HC"/>
    <property type="match status" value="4"/>
</dbReference>
<keyword evidence="5" id="KW-1185">Reference proteome</keyword>
<proteinExistence type="predicted"/>
<keyword evidence="1" id="KW-0479">Metal-binding</keyword>
<feature type="domain" description="CCHC-type" evidence="3">
    <location>
        <begin position="295"/>
        <end position="311"/>
    </location>
</feature>
<dbReference type="GO" id="GO:0003676">
    <property type="term" value="F:nucleic acid binding"/>
    <property type="evidence" value="ECO:0007669"/>
    <property type="project" value="InterPro"/>
</dbReference>
<evidence type="ECO:0000259" key="3">
    <source>
        <dbReference type="PROSITE" id="PS50158"/>
    </source>
</evidence>
<dbReference type="SUPFAM" id="SSF57756">
    <property type="entry name" value="Retrovirus zinc finger-like domains"/>
    <property type="match status" value="2"/>
</dbReference>
<sequence>MTLTSFPSVEVAVLVGDIAQPGPVVKTEKTGIDGREGFVAPFAGQLKLSLLEGADRSGTACRGLTINHRSYGNLSKFPSRQFYDGKMTSGNEEQWPAHVQVVSSWLRTIHLSTALTLKSNRVVFDIENSEQRLVGTSFTNPVHVQAVLGLASKLLDNADFVGADGKPRRVGIFVFYKAQLSLHIHRLKNDKIYHRADTLDWSRIDIRTLDGSQGHEVDVAFIDAVRSKNLGFIGEKKRQCLTTTRGKQGEVYLLRETSFKDWHRPAVNRDTREIYDIYHTHRDENQLIVTELCLKCKACGALGHLNTECKEVICKRCNKGGHKASECTEERVVTCNVCGKEGHKRRDCPDRTKVFSCFRCGEMGHEKSECHKADKDTPCADCGRKGHLPGLDLCAKNNRPPRLNPKRQEGGGDGDTALPTTTTGFGQRENQTRGALAGRGLEESVPVEYRIVEDETSKEALDKATAYISEQTDGNGNDGNRTSYWDNDNAGNGTTDWANGNTNSHSSNW</sequence>
<dbReference type="PROSITE" id="PS50158">
    <property type="entry name" value="ZF_CCHC"/>
    <property type="match status" value="4"/>
</dbReference>
<dbReference type="Proteomes" id="UP000293360">
    <property type="component" value="Unassembled WGS sequence"/>
</dbReference>
<dbReference type="PANTHER" id="PTHR10887:SF495">
    <property type="entry name" value="HELICASE SENATAXIN ISOFORM X1-RELATED"/>
    <property type="match status" value="1"/>
</dbReference>
<reference evidence="4 5" key="1">
    <citation type="submission" date="2018-06" db="EMBL/GenBank/DDBJ databases">
        <title>Complete Genomes of Monosporascus.</title>
        <authorList>
            <person name="Robinson A.J."/>
            <person name="Natvig D.O."/>
        </authorList>
    </citation>
    <scope>NUCLEOTIDE SEQUENCE [LARGE SCALE GENOMIC DNA]</scope>
    <source>
        <strain evidence="4 5">CBS 110550</strain>
    </source>
</reference>
<organism evidence="4 5">
    <name type="scientific">Monosporascus ibericus</name>
    <dbReference type="NCBI Taxonomy" id="155417"/>
    <lineage>
        <taxon>Eukaryota</taxon>
        <taxon>Fungi</taxon>
        <taxon>Dikarya</taxon>
        <taxon>Ascomycota</taxon>
        <taxon>Pezizomycotina</taxon>
        <taxon>Sordariomycetes</taxon>
        <taxon>Xylariomycetidae</taxon>
        <taxon>Xylariales</taxon>
        <taxon>Xylariales incertae sedis</taxon>
        <taxon>Monosporascus</taxon>
    </lineage>
</organism>
<feature type="compositionally biased region" description="Polar residues" evidence="2">
    <location>
        <begin position="468"/>
        <end position="509"/>
    </location>
</feature>
<dbReference type="GO" id="GO:0008270">
    <property type="term" value="F:zinc ion binding"/>
    <property type="evidence" value="ECO:0007669"/>
    <property type="project" value="UniProtKB-KW"/>
</dbReference>
<feature type="domain" description="CCHC-type" evidence="3">
    <location>
        <begin position="335"/>
        <end position="350"/>
    </location>
</feature>
<dbReference type="Pfam" id="PF13087">
    <property type="entry name" value="AAA_12"/>
    <property type="match status" value="1"/>
</dbReference>
<feature type="domain" description="CCHC-type" evidence="3">
    <location>
        <begin position="357"/>
        <end position="370"/>
    </location>
</feature>
<dbReference type="InterPro" id="IPR036875">
    <property type="entry name" value="Znf_CCHC_sf"/>
</dbReference>
<feature type="compositionally biased region" description="Polar residues" evidence="2">
    <location>
        <begin position="418"/>
        <end position="433"/>
    </location>
</feature>
<evidence type="ECO:0000313" key="5">
    <source>
        <dbReference type="Proteomes" id="UP000293360"/>
    </source>
</evidence>